<name>A0A1B0FC21_GLOMM</name>
<accession>A0A1B0FC21</accession>
<dbReference type="Gene3D" id="3.30.420.10">
    <property type="entry name" value="Ribonuclease H-like superfamily/Ribonuclease H"/>
    <property type="match status" value="1"/>
</dbReference>
<evidence type="ECO:0000313" key="3">
    <source>
        <dbReference type="Proteomes" id="UP000092444"/>
    </source>
</evidence>
<reference evidence="2" key="1">
    <citation type="submission" date="2020-05" db="UniProtKB">
        <authorList>
            <consortium name="EnsemblMetazoa"/>
        </authorList>
    </citation>
    <scope>IDENTIFICATION</scope>
    <source>
        <strain evidence="2">Yale</strain>
    </source>
</reference>
<keyword evidence="1" id="KW-0175">Coiled coil</keyword>
<organism evidence="2 3">
    <name type="scientific">Glossina morsitans morsitans</name>
    <name type="common">Savannah tsetse fly</name>
    <dbReference type="NCBI Taxonomy" id="37546"/>
    <lineage>
        <taxon>Eukaryota</taxon>
        <taxon>Metazoa</taxon>
        <taxon>Ecdysozoa</taxon>
        <taxon>Arthropoda</taxon>
        <taxon>Hexapoda</taxon>
        <taxon>Insecta</taxon>
        <taxon>Pterygota</taxon>
        <taxon>Neoptera</taxon>
        <taxon>Endopterygota</taxon>
        <taxon>Diptera</taxon>
        <taxon>Brachycera</taxon>
        <taxon>Muscomorpha</taxon>
        <taxon>Hippoboscoidea</taxon>
        <taxon>Glossinidae</taxon>
        <taxon>Glossina</taxon>
    </lineage>
</organism>
<dbReference type="EMBL" id="CCAG010017571">
    <property type="status" value="NOT_ANNOTATED_CDS"/>
    <property type="molecule type" value="Genomic_DNA"/>
</dbReference>
<dbReference type="InterPro" id="IPR036397">
    <property type="entry name" value="RNaseH_sf"/>
</dbReference>
<keyword evidence="3" id="KW-1185">Reference proteome</keyword>
<feature type="coiled-coil region" evidence="1">
    <location>
        <begin position="8"/>
        <end position="35"/>
    </location>
</feature>
<sequence length="98" mass="11740">LSPIEHLRDEEKKRIRARQQSAKSLEELRKSMKEEWNRIPQDFVKTLICSVKNQMESIIQVREETPQPETSDFRYFYCLIAIVMIPKVQGKHYVFLKS</sequence>
<dbReference type="Proteomes" id="UP000092444">
    <property type="component" value="Unassembled WGS sequence"/>
</dbReference>
<dbReference type="AlphaFoldDB" id="A0A1B0FC21"/>
<evidence type="ECO:0000313" key="2">
    <source>
        <dbReference type="EnsemblMetazoa" id="GMOY001104-PA"/>
    </source>
</evidence>
<protein>
    <submittedName>
        <fullName evidence="2">Uncharacterized protein</fullName>
    </submittedName>
</protein>
<proteinExistence type="predicted"/>
<dbReference type="GO" id="GO:0003676">
    <property type="term" value="F:nucleic acid binding"/>
    <property type="evidence" value="ECO:0007669"/>
    <property type="project" value="InterPro"/>
</dbReference>
<dbReference type="VEuPathDB" id="VectorBase:GMOY001104"/>
<evidence type="ECO:0000256" key="1">
    <source>
        <dbReference type="SAM" id="Coils"/>
    </source>
</evidence>
<dbReference type="EnsemblMetazoa" id="GMOY001104-RA">
    <property type="protein sequence ID" value="GMOY001104-PA"/>
    <property type="gene ID" value="GMOY001104"/>
</dbReference>